<reference evidence="1" key="1">
    <citation type="submission" date="2024-06" db="EMBL/GenBank/DDBJ databases">
        <authorList>
            <person name="Song Z."/>
        </authorList>
    </citation>
    <scope>NUCLEOTIDE SEQUENCE</scope>
    <source>
        <strain evidence="1">A1-4-2</strain>
    </source>
</reference>
<evidence type="ECO:0000313" key="1">
    <source>
        <dbReference type="EMBL" id="XBU16251.1"/>
    </source>
</evidence>
<gene>
    <name evidence="1" type="ORF">ABJ384_03420</name>
</gene>
<sequence>MSIRPDAMANHINKLCFEWEKAGLVLSSNSTVVKQNGEGRSLVTWKEEGGALKNNDFSTLSEYLMLLKYSQYTMVLYDGSILQISYKIKRNEIIGHRLCWFPSPLEIDEGQNVEDIIYKIHASLSSNSSLLEEYLTSPELNSEINLNKFYHRSPIRFDYDNMPDERKDKHPDVHLHISIEDCRIPVKGPLCLRRFMAFIVENFYPHLPLEGSLVNDLPSWFSNDMLTDHHRSKFHLHSL</sequence>
<name>A0AAU7SZG8_9GAMM</name>
<dbReference type="Pfam" id="PF10053">
    <property type="entry name" value="DUF2290"/>
    <property type="match status" value="1"/>
</dbReference>
<proteinExistence type="predicted"/>
<accession>A0AAU7SZG8</accession>
<dbReference type="InterPro" id="IPR018742">
    <property type="entry name" value="DUF2290"/>
</dbReference>
<dbReference type="RefSeq" id="WP_349928846.1">
    <property type="nucleotide sequence ID" value="NZ_CP157981.1"/>
</dbReference>
<dbReference type="AlphaFoldDB" id="A0AAU7SZG8"/>
<organism evidence="1">
    <name type="scientific">Acinetobacter sp. A1-4-2</name>
    <dbReference type="NCBI Taxonomy" id="3156489"/>
    <lineage>
        <taxon>Bacteria</taxon>
        <taxon>Pseudomonadati</taxon>
        <taxon>Pseudomonadota</taxon>
        <taxon>Gammaproteobacteria</taxon>
        <taxon>Moraxellales</taxon>
        <taxon>Moraxellaceae</taxon>
        <taxon>Acinetobacter</taxon>
    </lineage>
</organism>
<dbReference type="EMBL" id="CP157981">
    <property type="protein sequence ID" value="XBU16251.1"/>
    <property type="molecule type" value="Genomic_DNA"/>
</dbReference>
<protein>
    <submittedName>
        <fullName evidence="1">DUF2290 domain-containing protein</fullName>
    </submittedName>
</protein>